<sequence length="84" mass="9759">MSVLNRSIQGGIHSMQIPNMPKSSSSDYFQVVDYVDSDEQHHAGLFDNLKQNLNSFVNQFTGNITYQKYPYSFENSFIRFQKNN</sequence>
<dbReference type="WBParaSite" id="PDA_v2.g2038.t1">
    <property type="protein sequence ID" value="PDA_v2.g2038.t1"/>
    <property type="gene ID" value="PDA_v2.g2038"/>
</dbReference>
<keyword evidence="2" id="KW-1185">Reference proteome</keyword>
<accession>A0A914PVL5</accession>
<protein>
    <submittedName>
        <fullName evidence="3">Uncharacterized protein</fullName>
    </submittedName>
</protein>
<evidence type="ECO:0000256" key="1">
    <source>
        <dbReference type="SAM" id="MobiDB-lite"/>
    </source>
</evidence>
<organism evidence="2 3">
    <name type="scientific">Panagrolaimus davidi</name>
    <dbReference type="NCBI Taxonomy" id="227884"/>
    <lineage>
        <taxon>Eukaryota</taxon>
        <taxon>Metazoa</taxon>
        <taxon>Ecdysozoa</taxon>
        <taxon>Nematoda</taxon>
        <taxon>Chromadorea</taxon>
        <taxon>Rhabditida</taxon>
        <taxon>Tylenchina</taxon>
        <taxon>Panagrolaimomorpha</taxon>
        <taxon>Panagrolaimoidea</taxon>
        <taxon>Panagrolaimidae</taxon>
        <taxon>Panagrolaimus</taxon>
    </lineage>
</organism>
<feature type="region of interest" description="Disordered" evidence="1">
    <location>
        <begin position="1"/>
        <end position="23"/>
    </location>
</feature>
<dbReference type="Proteomes" id="UP000887578">
    <property type="component" value="Unplaced"/>
</dbReference>
<dbReference type="AlphaFoldDB" id="A0A914PVL5"/>
<proteinExistence type="predicted"/>
<evidence type="ECO:0000313" key="3">
    <source>
        <dbReference type="WBParaSite" id="PDA_v2.g2038.t1"/>
    </source>
</evidence>
<name>A0A914PVL5_9BILA</name>
<reference evidence="3" key="1">
    <citation type="submission" date="2022-11" db="UniProtKB">
        <authorList>
            <consortium name="WormBaseParasite"/>
        </authorList>
    </citation>
    <scope>IDENTIFICATION</scope>
</reference>
<evidence type="ECO:0000313" key="2">
    <source>
        <dbReference type="Proteomes" id="UP000887578"/>
    </source>
</evidence>